<comment type="caution">
    <text evidence="4">The sequence shown here is derived from an EMBL/GenBank/DDBJ whole genome shotgun (WGS) entry which is preliminary data.</text>
</comment>
<evidence type="ECO:0000256" key="2">
    <source>
        <dbReference type="SAM" id="MobiDB-lite"/>
    </source>
</evidence>
<dbReference type="PANTHER" id="PTHR30204:SF93">
    <property type="entry name" value="HTH MERR-TYPE DOMAIN-CONTAINING PROTEIN"/>
    <property type="match status" value="1"/>
</dbReference>
<dbReference type="Pfam" id="PF13411">
    <property type="entry name" value="MerR_1"/>
    <property type="match status" value="1"/>
</dbReference>
<feature type="compositionally biased region" description="Basic and acidic residues" evidence="2">
    <location>
        <begin position="115"/>
        <end position="132"/>
    </location>
</feature>
<dbReference type="RefSeq" id="WP_344526045.1">
    <property type="nucleotide sequence ID" value="NZ_BAAAUG010000123.1"/>
</dbReference>
<evidence type="ECO:0000259" key="3">
    <source>
        <dbReference type="PROSITE" id="PS50937"/>
    </source>
</evidence>
<evidence type="ECO:0000313" key="4">
    <source>
        <dbReference type="EMBL" id="GAA3130878.1"/>
    </source>
</evidence>
<dbReference type="InterPro" id="IPR000551">
    <property type="entry name" value="MerR-type_HTH_dom"/>
</dbReference>
<evidence type="ECO:0000256" key="1">
    <source>
        <dbReference type="ARBA" id="ARBA00023125"/>
    </source>
</evidence>
<dbReference type="EMBL" id="BAAAUG010000123">
    <property type="protein sequence ID" value="GAA3130878.1"/>
    <property type="molecule type" value="Genomic_DNA"/>
</dbReference>
<name>A0ABP6N0I7_9ACTN</name>
<sequence length="259" mass="27822">MSRVETARTALRPVDLARAAGVSTQQIRNYADAGILPPTPRTPAGYRRFDTRHRDALLTYRALVPGYGLDTAQAIMRAVHAGDLPLALTLVDAGHADLHQQRLSLRAAGEALEAVAKETPDTRETPDAKEAPDGTPQPATPPRLRIGEVAARLGVRTSALRVWESAGLLAPQREPGTHYRWFDPADVRDARIVRILRQGHYPLPQIQAVLEGLRETGSPDALRAAIAQRLAGITARATAMLAASGRLHEYAGAGPDAAT</sequence>
<dbReference type="PANTHER" id="PTHR30204">
    <property type="entry name" value="REDOX-CYCLING DRUG-SENSING TRANSCRIPTIONAL ACTIVATOR SOXR"/>
    <property type="match status" value="1"/>
</dbReference>
<dbReference type="SUPFAM" id="SSF46955">
    <property type="entry name" value="Putative DNA-binding domain"/>
    <property type="match status" value="2"/>
</dbReference>
<organism evidence="4 5">
    <name type="scientific">Streptomyces rectiviolaceus</name>
    <dbReference type="NCBI Taxonomy" id="332591"/>
    <lineage>
        <taxon>Bacteria</taxon>
        <taxon>Bacillati</taxon>
        <taxon>Actinomycetota</taxon>
        <taxon>Actinomycetes</taxon>
        <taxon>Kitasatosporales</taxon>
        <taxon>Streptomycetaceae</taxon>
        <taxon>Streptomyces</taxon>
    </lineage>
</organism>
<keyword evidence="5" id="KW-1185">Reference proteome</keyword>
<protein>
    <submittedName>
        <fullName evidence="4">MerR family transcriptional regulator</fullName>
    </submittedName>
</protein>
<reference evidence="5" key="1">
    <citation type="journal article" date="2019" name="Int. J. Syst. Evol. Microbiol.">
        <title>The Global Catalogue of Microorganisms (GCM) 10K type strain sequencing project: providing services to taxonomists for standard genome sequencing and annotation.</title>
        <authorList>
            <consortium name="The Broad Institute Genomics Platform"/>
            <consortium name="The Broad Institute Genome Sequencing Center for Infectious Disease"/>
            <person name="Wu L."/>
            <person name="Ma J."/>
        </authorList>
    </citation>
    <scope>NUCLEOTIDE SEQUENCE [LARGE SCALE GENOMIC DNA]</scope>
    <source>
        <strain evidence="5">JCM 9092</strain>
    </source>
</reference>
<accession>A0ABP6N0I7</accession>
<dbReference type="Proteomes" id="UP001501637">
    <property type="component" value="Unassembled WGS sequence"/>
</dbReference>
<keyword evidence="1" id="KW-0238">DNA-binding</keyword>
<proteinExistence type="predicted"/>
<feature type="region of interest" description="Disordered" evidence="2">
    <location>
        <begin position="115"/>
        <end position="143"/>
    </location>
</feature>
<feature type="domain" description="HTH merR-type" evidence="3">
    <location>
        <begin position="16"/>
        <end position="50"/>
    </location>
</feature>
<dbReference type="PROSITE" id="PS50937">
    <property type="entry name" value="HTH_MERR_2"/>
    <property type="match status" value="2"/>
</dbReference>
<dbReference type="SMART" id="SM00422">
    <property type="entry name" value="HTH_MERR"/>
    <property type="match status" value="2"/>
</dbReference>
<dbReference type="InterPro" id="IPR047057">
    <property type="entry name" value="MerR_fam"/>
</dbReference>
<feature type="domain" description="HTH merR-type" evidence="3">
    <location>
        <begin position="143"/>
        <end position="212"/>
    </location>
</feature>
<dbReference type="InterPro" id="IPR009061">
    <property type="entry name" value="DNA-bd_dom_put_sf"/>
</dbReference>
<gene>
    <name evidence="4" type="ORF">GCM10010449_59980</name>
</gene>
<dbReference type="Pfam" id="PF00376">
    <property type="entry name" value="MerR"/>
    <property type="match status" value="1"/>
</dbReference>
<dbReference type="Gene3D" id="1.10.1660.10">
    <property type="match status" value="2"/>
</dbReference>
<evidence type="ECO:0000313" key="5">
    <source>
        <dbReference type="Proteomes" id="UP001501637"/>
    </source>
</evidence>